<evidence type="ECO:0000313" key="1">
    <source>
        <dbReference type="EMBL" id="SFV69107.1"/>
    </source>
</evidence>
<dbReference type="SUPFAM" id="SSF56784">
    <property type="entry name" value="HAD-like"/>
    <property type="match status" value="1"/>
</dbReference>
<dbReference type="Pfam" id="PF13242">
    <property type="entry name" value="Hydrolase_like"/>
    <property type="match status" value="1"/>
</dbReference>
<name>A0A1W1CTS8_9ZZZZ</name>
<dbReference type="InterPro" id="IPR036412">
    <property type="entry name" value="HAD-like_sf"/>
</dbReference>
<dbReference type="InterPro" id="IPR006357">
    <property type="entry name" value="HAD-SF_hydro_IIA"/>
</dbReference>
<dbReference type="NCBIfam" id="TIGR01460">
    <property type="entry name" value="HAD-SF-IIA"/>
    <property type="match status" value="1"/>
</dbReference>
<sequence>MYFIDVQGTLISDIDKSPIEGSIKFITHLNNQNIPYMIVTNNTKKASYDFYEYLLSIGFEFSYEKYIDPLMLLSTRVDKSSVAAYGSPEFLKTLISMGYQQDFTNPKTLLVATKEDFNSNEYAQMIDFLLGGTSLVGMHETSIYAKNNKRYPGVGAVLKLLEFATSVPYDVVGKPSTAFYAQALIKLQEQDENAKYESITMISDDVKGDLGGAKELGMRTIFVTSGKYKTAQEIVPLLDENLKPDLVYKNMQEIMEKI</sequence>
<dbReference type="GO" id="GO:0005737">
    <property type="term" value="C:cytoplasm"/>
    <property type="evidence" value="ECO:0007669"/>
    <property type="project" value="TreeGrafter"/>
</dbReference>
<reference evidence="1" key="1">
    <citation type="submission" date="2016-10" db="EMBL/GenBank/DDBJ databases">
        <authorList>
            <person name="de Groot N.N."/>
        </authorList>
    </citation>
    <scope>NUCLEOTIDE SEQUENCE</scope>
</reference>
<gene>
    <name evidence="1" type="ORF">MNB_SM-4-782</name>
</gene>
<dbReference type="PANTHER" id="PTHR19288:SF46">
    <property type="entry name" value="HALOACID DEHALOGENASE-LIKE HYDROLASE DOMAIN-CONTAINING PROTEIN 2"/>
    <property type="match status" value="1"/>
</dbReference>
<dbReference type="GO" id="GO:0016791">
    <property type="term" value="F:phosphatase activity"/>
    <property type="evidence" value="ECO:0007669"/>
    <property type="project" value="TreeGrafter"/>
</dbReference>
<organism evidence="1">
    <name type="scientific">hydrothermal vent metagenome</name>
    <dbReference type="NCBI Taxonomy" id="652676"/>
    <lineage>
        <taxon>unclassified sequences</taxon>
        <taxon>metagenomes</taxon>
        <taxon>ecological metagenomes</taxon>
    </lineage>
</organism>
<dbReference type="Gene3D" id="3.40.50.1000">
    <property type="entry name" value="HAD superfamily/HAD-like"/>
    <property type="match status" value="2"/>
</dbReference>
<accession>A0A1W1CTS8</accession>
<dbReference type="AlphaFoldDB" id="A0A1W1CTS8"/>
<dbReference type="EMBL" id="FPHF01000113">
    <property type="protein sequence ID" value="SFV69107.1"/>
    <property type="molecule type" value="Genomic_DNA"/>
</dbReference>
<protein>
    <submittedName>
        <fullName evidence="1">NagD, Predicted sugar phosphatases of the HAD superfamily</fullName>
    </submittedName>
</protein>
<dbReference type="InterPro" id="IPR023214">
    <property type="entry name" value="HAD_sf"/>
</dbReference>
<dbReference type="Pfam" id="PF13344">
    <property type="entry name" value="Hydrolase_6"/>
    <property type="match status" value="1"/>
</dbReference>
<proteinExistence type="predicted"/>
<dbReference type="PANTHER" id="PTHR19288">
    <property type="entry name" value="4-NITROPHENYLPHOSPHATASE-RELATED"/>
    <property type="match status" value="1"/>
</dbReference>